<dbReference type="EMBL" id="JACSDY010000010">
    <property type="protein sequence ID" value="KAF7417046.1"/>
    <property type="molecule type" value="Genomic_DNA"/>
</dbReference>
<organism evidence="1 2">
    <name type="scientific">Vespula pensylvanica</name>
    <name type="common">Western yellow jacket</name>
    <name type="synonym">Wasp</name>
    <dbReference type="NCBI Taxonomy" id="30213"/>
    <lineage>
        <taxon>Eukaryota</taxon>
        <taxon>Metazoa</taxon>
        <taxon>Ecdysozoa</taxon>
        <taxon>Arthropoda</taxon>
        <taxon>Hexapoda</taxon>
        <taxon>Insecta</taxon>
        <taxon>Pterygota</taxon>
        <taxon>Neoptera</taxon>
        <taxon>Endopterygota</taxon>
        <taxon>Hymenoptera</taxon>
        <taxon>Apocrita</taxon>
        <taxon>Aculeata</taxon>
        <taxon>Vespoidea</taxon>
        <taxon>Vespidae</taxon>
        <taxon>Vespinae</taxon>
        <taxon>Vespula</taxon>
    </lineage>
</organism>
<comment type="caution">
    <text evidence="1">The sequence shown here is derived from an EMBL/GenBank/DDBJ whole genome shotgun (WGS) entry which is preliminary data.</text>
</comment>
<gene>
    <name evidence="1" type="ORF">H0235_011577</name>
</gene>
<reference evidence="1" key="1">
    <citation type="journal article" date="2020" name="G3 (Bethesda)">
        <title>High-Quality Assemblies for Three Invasive Social Wasps from the &lt;i&gt;Vespula&lt;/i&gt; Genus.</title>
        <authorList>
            <person name="Harrop T.W.R."/>
            <person name="Guhlin J."/>
            <person name="McLaughlin G.M."/>
            <person name="Permina E."/>
            <person name="Stockwell P."/>
            <person name="Gilligan J."/>
            <person name="Le Lec M.F."/>
            <person name="Gruber M.A.M."/>
            <person name="Quinn O."/>
            <person name="Lovegrove M."/>
            <person name="Duncan E.J."/>
            <person name="Remnant E.J."/>
            <person name="Van Eeckhoven J."/>
            <person name="Graham B."/>
            <person name="Knapp R.A."/>
            <person name="Langford K.W."/>
            <person name="Kronenberg Z."/>
            <person name="Press M.O."/>
            <person name="Eacker S.M."/>
            <person name="Wilson-Rankin E.E."/>
            <person name="Purcell J."/>
            <person name="Lester P.J."/>
            <person name="Dearden P.K."/>
        </authorList>
    </citation>
    <scope>NUCLEOTIDE SEQUENCE</scope>
    <source>
        <strain evidence="1">Volc-1</strain>
    </source>
</reference>
<evidence type="ECO:0000313" key="2">
    <source>
        <dbReference type="Proteomes" id="UP000600918"/>
    </source>
</evidence>
<evidence type="ECO:0000313" key="1">
    <source>
        <dbReference type="EMBL" id="KAF7417046.1"/>
    </source>
</evidence>
<proteinExistence type="predicted"/>
<name>A0A834U567_VESPE</name>
<keyword evidence="2" id="KW-1185">Reference proteome</keyword>
<protein>
    <submittedName>
        <fullName evidence="1">Uncharacterized protein</fullName>
    </submittedName>
</protein>
<dbReference type="Proteomes" id="UP000600918">
    <property type="component" value="Unassembled WGS sequence"/>
</dbReference>
<accession>A0A834U567</accession>
<sequence>MFFQRVLQFPAKESLPYPVYVQKLGSEFWNPGKSLVTLEVTLTLRQVTRNIPGILLVDKTTLDWSITWPGTSFGGLSYDVICEVAGMDEPPMSRLVEWEKGRKRGFQTLTKKL</sequence>
<dbReference type="AlphaFoldDB" id="A0A834U567"/>